<name>A0A2P2E1Y1_9LEPT</name>
<dbReference type="InterPro" id="IPR053728">
    <property type="entry name" value="Alginate_Permeability_Chnl"/>
</dbReference>
<evidence type="ECO:0000259" key="1">
    <source>
        <dbReference type="Pfam" id="PF13372"/>
    </source>
</evidence>
<protein>
    <recommendedName>
        <fullName evidence="1">Alginate export domain-containing protein</fullName>
    </recommendedName>
</protein>
<dbReference type="EMBL" id="BFBB01000007">
    <property type="protein sequence ID" value="GBF50898.1"/>
    <property type="molecule type" value="Genomic_DNA"/>
</dbReference>
<proteinExistence type="predicted"/>
<feature type="domain" description="Alginate export" evidence="1">
    <location>
        <begin position="54"/>
        <end position="542"/>
    </location>
</feature>
<sequence length="585" mass="65866">MGETKTEETQSPEKYKSPMATKGIEPEYARHMFVEPELAAKVNKQTSFWVNDVLRIGFYLRPRQESRYNLDFNRSNAAYVDRTMQTSSLFLLFEPNEYVTGKITIQDARVWGGDSPANVGDIRAVFFNNTPSISSSTQTNSAALNTTGIREAFVMVKKLPLQMKMQVGRQIWAYGDQRMLGGANWTINGLSFDGIRLMYDESNLRLHIFAARPYWTQSGVNGVVSANDPKVNSNAKGSDTTIFGTYNTIKLFDAVALDLYSINVVRKWIPNTFNTATGLPNPSPHDPLALNRAKQNQELYTVGFRLTNRTNGNFLPKDKAWDWTWESAWQGGYTGRRVQERFLGSYLTGSFQNVLTEREKYSGQMHVFQTGYTFFEKLRLGAQWIYASGDKNRTDGSSSSFQTLANPRFSTIPYFNNFAGISENIDTKNIISRSISVSYQTESYGTFQISYFQNDKAEKQDAWYAINGAGNSTANIGLMNSSPVSPDKGSTENFADNPYAQPYRLGKRLYTEVDLTWMGLINDNVSIWIGVGYLRAGDAIANYRNSPIVFNPITGNFDWNADAFLGRNTLARNGSMAYFQVNAAF</sequence>
<dbReference type="Pfam" id="PF13372">
    <property type="entry name" value="Alginate_exp"/>
    <property type="match status" value="1"/>
</dbReference>
<reference evidence="2 3" key="1">
    <citation type="submission" date="2018-02" db="EMBL/GenBank/DDBJ databases">
        <title>Novel Leptospira species isolated from soil and water in Japan.</title>
        <authorList>
            <person name="Nakao R."/>
            <person name="Masuzawa T."/>
        </authorList>
    </citation>
    <scope>NUCLEOTIDE SEQUENCE [LARGE SCALE GENOMIC DNA]</scope>
    <source>
        <strain evidence="2 3">YH101</strain>
    </source>
</reference>
<gene>
    <name evidence="2" type="ORF">LPTSP4_24250</name>
</gene>
<accession>A0A2P2E1Y1</accession>
<comment type="caution">
    <text evidence="2">The sequence shown here is derived from an EMBL/GenBank/DDBJ whole genome shotgun (WGS) entry which is preliminary data.</text>
</comment>
<dbReference type="InterPro" id="IPR025388">
    <property type="entry name" value="Alginate_export_dom"/>
</dbReference>
<evidence type="ECO:0000313" key="3">
    <source>
        <dbReference type="Proteomes" id="UP000245133"/>
    </source>
</evidence>
<dbReference type="AlphaFoldDB" id="A0A2P2E1Y1"/>
<dbReference type="Gene3D" id="2.40.160.100">
    <property type="match status" value="1"/>
</dbReference>
<dbReference type="Proteomes" id="UP000245133">
    <property type="component" value="Unassembled WGS sequence"/>
</dbReference>
<organism evidence="2 3">
    <name type="scientific">Leptospira ryugenii</name>
    <dbReference type="NCBI Taxonomy" id="1917863"/>
    <lineage>
        <taxon>Bacteria</taxon>
        <taxon>Pseudomonadati</taxon>
        <taxon>Spirochaetota</taxon>
        <taxon>Spirochaetia</taxon>
        <taxon>Leptospirales</taxon>
        <taxon>Leptospiraceae</taxon>
        <taxon>Leptospira</taxon>
    </lineage>
</organism>
<keyword evidence="3" id="KW-1185">Reference proteome</keyword>
<evidence type="ECO:0000313" key="2">
    <source>
        <dbReference type="EMBL" id="GBF50898.1"/>
    </source>
</evidence>